<dbReference type="Pfam" id="PF02397">
    <property type="entry name" value="Bac_transf"/>
    <property type="match status" value="1"/>
</dbReference>
<comment type="subcellular location">
    <subcellularLocation>
        <location evidence="1">Membrane</location>
        <topology evidence="1">Multi-pass membrane protein</topology>
    </subcellularLocation>
</comment>
<dbReference type="PANTHER" id="PTHR30576">
    <property type="entry name" value="COLANIC BIOSYNTHESIS UDP-GLUCOSE LIPID CARRIER TRANSFERASE"/>
    <property type="match status" value="1"/>
</dbReference>
<protein>
    <submittedName>
        <fullName evidence="9">Sugar transferase</fullName>
    </submittedName>
</protein>
<evidence type="ECO:0000256" key="4">
    <source>
        <dbReference type="ARBA" id="ARBA00022692"/>
    </source>
</evidence>
<evidence type="ECO:0000313" key="9">
    <source>
        <dbReference type="EMBL" id="QUW03564.1"/>
    </source>
</evidence>
<reference evidence="9 10" key="1">
    <citation type="submission" date="2021-03" db="EMBL/GenBank/DDBJ databases">
        <title>Genomic and phenotypic characterization of Chloracidobacterium isolates provides evidence for multiple species.</title>
        <authorList>
            <person name="Saini M.K."/>
            <person name="Costas A.M.G."/>
            <person name="Tank M."/>
            <person name="Bryant D.A."/>
        </authorList>
    </citation>
    <scope>NUCLEOTIDE SEQUENCE [LARGE SCALE GENOMIC DNA]</scope>
    <source>
        <strain evidence="9 10">BV2-C</strain>
    </source>
</reference>
<sequence>MSQTTLPPLGTSSSSTAVPFVRSLLPSVSDTTFHSLGHVVIAGLLLFDALAATGSLAAGIWIASTFWQVEPSFTPYVPFLPTLLIVRLLTLRHYGLYRLRGAFRYSDDLLGAFKGVSLGCIYGFVTLLFFHRGILDQPLFLSRVVFVCDWALMLFLVVASRVMLRQAQSWVRNEGHDLIPAFVVGAGEEARVCIAEINESPRLGYKVLGVLATDDRVSDLPDMIEDVPVIGTFDDLPELARALGIKEVLITDAHLHPRRIFNAMMNAGRKHHLNFRVVPSLFNCLPEKTQIEQLGSLPMIQLFRDPLSGINRFLKRGLDVIGAAVGLIVLSPVLALIAIAIRRESPGPIFYRQERVGMDGRTFQMLKFRSMYADATDEIHRRLMVETIKYPSRANRGTRGKPLYGKVFNDPRLTKVGKWIRRYSLDELPNLWNVLKGEMSLVGPRPPIPYEVAEYQDWHRTRFSVKGGVTGLWQVSGRNRLTFEQMVRLDVYYIENWSLWLDIKILLRTIPVVLRGDNTY</sequence>
<dbReference type="EMBL" id="CP072648">
    <property type="protein sequence ID" value="QUW03564.1"/>
    <property type="molecule type" value="Genomic_DNA"/>
</dbReference>
<dbReference type="Pfam" id="PF13727">
    <property type="entry name" value="CoA_binding_3"/>
    <property type="match status" value="1"/>
</dbReference>
<keyword evidence="6 7" id="KW-0472">Membrane</keyword>
<feature type="transmembrane region" description="Helical" evidence="7">
    <location>
        <begin position="320"/>
        <end position="341"/>
    </location>
</feature>
<organism evidence="9 10">
    <name type="scientific">Chloracidobacterium validum</name>
    <dbReference type="NCBI Taxonomy" id="2821543"/>
    <lineage>
        <taxon>Bacteria</taxon>
        <taxon>Pseudomonadati</taxon>
        <taxon>Acidobacteriota</taxon>
        <taxon>Terriglobia</taxon>
        <taxon>Terriglobales</taxon>
        <taxon>Acidobacteriaceae</taxon>
        <taxon>Chloracidobacterium</taxon>
    </lineage>
</organism>
<dbReference type="Gene3D" id="3.40.50.720">
    <property type="entry name" value="NAD(P)-binding Rossmann-like Domain"/>
    <property type="match status" value="1"/>
</dbReference>
<feature type="transmembrane region" description="Helical" evidence="7">
    <location>
        <begin position="76"/>
        <end position="97"/>
    </location>
</feature>
<feature type="transmembrane region" description="Helical" evidence="7">
    <location>
        <begin position="39"/>
        <end position="64"/>
    </location>
</feature>
<feature type="domain" description="Bacterial sugar transferase" evidence="8">
    <location>
        <begin position="315"/>
        <end position="514"/>
    </location>
</feature>
<dbReference type="NCBIfam" id="TIGR03025">
    <property type="entry name" value="EPS_sugtrans"/>
    <property type="match status" value="1"/>
</dbReference>
<dbReference type="PANTHER" id="PTHR30576:SF10">
    <property type="entry name" value="SLL5057 PROTEIN"/>
    <property type="match status" value="1"/>
</dbReference>
<comment type="similarity">
    <text evidence="2">Belongs to the bacterial sugar transferase family.</text>
</comment>
<keyword evidence="4 7" id="KW-0812">Transmembrane</keyword>
<dbReference type="InterPro" id="IPR017475">
    <property type="entry name" value="EPS_sugar_tfrase"/>
</dbReference>
<feature type="transmembrane region" description="Helical" evidence="7">
    <location>
        <begin position="140"/>
        <end position="164"/>
    </location>
</feature>
<proteinExistence type="inferred from homology"/>
<dbReference type="RefSeq" id="WP_211429454.1">
    <property type="nucleotide sequence ID" value="NZ_CP072648.1"/>
</dbReference>
<keyword evidence="3 9" id="KW-0808">Transferase</keyword>
<evidence type="ECO:0000256" key="5">
    <source>
        <dbReference type="ARBA" id="ARBA00022989"/>
    </source>
</evidence>
<evidence type="ECO:0000256" key="2">
    <source>
        <dbReference type="ARBA" id="ARBA00006464"/>
    </source>
</evidence>
<evidence type="ECO:0000313" key="10">
    <source>
        <dbReference type="Proteomes" id="UP000676506"/>
    </source>
</evidence>
<evidence type="ECO:0000259" key="8">
    <source>
        <dbReference type="Pfam" id="PF02397"/>
    </source>
</evidence>
<dbReference type="Proteomes" id="UP000676506">
    <property type="component" value="Chromosome 1"/>
</dbReference>
<feature type="transmembrane region" description="Helical" evidence="7">
    <location>
        <begin position="109"/>
        <end position="134"/>
    </location>
</feature>
<dbReference type="InterPro" id="IPR003362">
    <property type="entry name" value="Bact_transf"/>
</dbReference>
<evidence type="ECO:0000256" key="3">
    <source>
        <dbReference type="ARBA" id="ARBA00022679"/>
    </source>
</evidence>
<evidence type="ECO:0000256" key="6">
    <source>
        <dbReference type="ARBA" id="ARBA00023136"/>
    </source>
</evidence>
<evidence type="ECO:0000256" key="1">
    <source>
        <dbReference type="ARBA" id="ARBA00004141"/>
    </source>
</evidence>
<gene>
    <name evidence="9" type="ORF">J8C06_03760</name>
</gene>
<keyword evidence="10" id="KW-1185">Reference proteome</keyword>
<name>A0ABX8B9F5_9BACT</name>
<accession>A0ABX8B9F5</accession>
<dbReference type="GO" id="GO:0016740">
    <property type="term" value="F:transferase activity"/>
    <property type="evidence" value="ECO:0007669"/>
    <property type="project" value="UniProtKB-KW"/>
</dbReference>
<evidence type="ECO:0000256" key="7">
    <source>
        <dbReference type="SAM" id="Phobius"/>
    </source>
</evidence>
<keyword evidence="5 7" id="KW-1133">Transmembrane helix</keyword>